<dbReference type="Proteomes" id="UP000018201">
    <property type="component" value="Unassembled WGS sequence"/>
</dbReference>
<evidence type="ECO:0000256" key="1">
    <source>
        <dbReference type="SAM" id="MobiDB-lite"/>
    </source>
</evidence>
<evidence type="ECO:0000313" key="5">
    <source>
        <dbReference type="Proteomes" id="UP000018201"/>
    </source>
</evidence>
<feature type="signal peptide" evidence="3">
    <location>
        <begin position="1"/>
        <end position="21"/>
    </location>
</feature>
<keyword evidence="2" id="KW-0472">Membrane</keyword>
<accession>U6H3T6</accession>
<evidence type="ECO:0008006" key="6">
    <source>
        <dbReference type="Google" id="ProtNLM"/>
    </source>
</evidence>
<evidence type="ECO:0000256" key="2">
    <source>
        <dbReference type="SAM" id="Phobius"/>
    </source>
</evidence>
<evidence type="ECO:0000256" key="3">
    <source>
        <dbReference type="SAM" id="SignalP"/>
    </source>
</evidence>
<dbReference type="EMBL" id="HG695494">
    <property type="protein sequence ID" value="CDI86512.1"/>
    <property type="molecule type" value="Genomic_DNA"/>
</dbReference>
<sequence length="704" mass="76129">MREQVGWRVCWVLPLLRHALCAPTAEASIGVSSSRSAWLSTGASLASESADREHDATQSASFLDSSLEAIDAIPENGRAVGLVEVNDEAAVKNLLSNSKPGGYKTSAVATGVGAALALLFCLFLMGGGVHRRAALKGDGFAKKDSRLSLDATREGGTSMREGKEADESPSADPKAEAERRLEEVRKLLPSASRLASAVDSDEAQILLATVKENVDQTYQLEGKLMDNKEPSERLNCALEALRSLHRTAILHAEVLVKTGGESHVFSMLDSNKESVALLGALEKDMKAEGVLSFVEYLRLLDQSISNMCRQFGEARNELSAERKFVDERDGQLLLSLTKKVEWLRDLANKKGHALDTAIKLEKSMLYAVRTHIFGVREISLLHLEGELGIAKALAAAAAGGDKEPGNGKEAQEDPDLSQSNILSSLSENIEMAEAVLVKLRGVRLDLESVQPHISLGDILSVSKSAEELEAKASSLLLKCFTFAMDHPHLTEVSRPDIHNMLKDVALKAHWRAVSEKAGLRVALREIEAANSVLPGSPDFAANPTPHLNTLLITNLLESAKEISGKAEKYYSDAKALVEALHRVSEPKHMVSQVQKATATVSPMVKLSSQCYMLMLDNCLLKVLDTDIVFSMRLAARASSIRVNLPPSEQGVLEGLQAKFDAAKKAAKEAQTIKGAVEAAAIMRETAEAMEDLLLKQRKGLPHSH</sequence>
<reference evidence="4" key="1">
    <citation type="submission" date="2013-10" db="EMBL/GenBank/DDBJ databases">
        <title>Genomic analysis of the causative agents of coccidiosis in chickens.</title>
        <authorList>
            <person name="Reid A.J."/>
            <person name="Blake D."/>
            <person name="Billington K."/>
            <person name="Browne H."/>
            <person name="Dunn M."/>
            <person name="Hung S."/>
            <person name="Kawahara F."/>
            <person name="Miranda-Saavedra D."/>
            <person name="Mourier T."/>
            <person name="Nagra H."/>
            <person name="Otto T.D."/>
            <person name="Rawlings N."/>
            <person name="Sanchez A."/>
            <person name="Sanders M."/>
            <person name="Subramaniam C."/>
            <person name="Tay Y."/>
            <person name="Dear P."/>
            <person name="Doerig C."/>
            <person name="Gruber A."/>
            <person name="Parkinson J."/>
            <person name="Shirley M."/>
            <person name="Wan K.L."/>
            <person name="Berriman M."/>
            <person name="Tomley F."/>
            <person name="Pain A."/>
        </authorList>
    </citation>
    <scope>NUCLEOTIDE SEQUENCE [LARGE SCALE GENOMIC DNA]</scope>
    <source>
        <strain evidence="4">Houghton</strain>
    </source>
</reference>
<protein>
    <recommendedName>
        <fullName evidence="6">Transmembrane protein</fullName>
    </recommendedName>
</protein>
<gene>
    <name evidence="4" type="ORF">EPH_0073900</name>
</gene>
<dbReference type="VEuPathDB" id="ToxoDB:EPH_0073900"/>
<feature type="transmembrane region" description="Helical" evidence="2">
    <location>
        <begin position="107"/>
        <end position="126"/>
    </location>
</feature>
<reference evidence="4" key="2">
    <citation type="submission" date="2013-10" db="EMBL/GenBank/DDBJ databases">
        <authorList>
            <person name="Aslett M."/>
        </authorList>
    </citation>
    <scope>NUCLEOTIDE SEQUENCE [LARGE SCALE GENOMIC DNA]</scope>
    <source>
        <strain evidence="4">Houghton</strain>
    </source>
</reference>
<proteinExistence type="predicted"/>
<keyword evidence="2" id="KW-0812">Transmembrane</keyword>
<dbReference type="OrthoDB" id="346976at2759"/>
<dbReference type="AlphaFoldDB" id="U6H3T6"/>
<keyword evidence="2" id="KW-1133">Transmembrane helix</keyword>
<name>U6H3T6_9EIME</name>
<feature type="region of interest" description="Disordered" evidence="1">
    <location>
        <begin position="148"/>
        <end position="179"/>
    </location>
</feature>
<keyword evidence="3" id="KW-0732">Signal</keyword>
<evidence type="ECO:0000313" key="4">
    <source>
        <dbReference type="EMBL" id="CDI86512.1"/>
    </source>
</evidence>
<organism evidence="4 5">
    <name type="scientific">Eimeria praecox</name>
    <dbReference type="NCBI Taxonomy" id="51316"/>
    <lineage>
        <taxon>Eukaryota</taxon>
        <taxon>Sar</taxon>
        <taxon>Alveolata</taxon>
        <taxon>Apicomplexa</taxon>
        <taxon>Conoidasida</taxon>
        <taxon>Coccidia</taxon>
        <taxon>Eucoccidiorida</taxon>
        <taxon>Eimeriorina</taxon>
        <taxon>Eimeriidae</taxon>
        <taxon>Eimeria</taxon>
    </lineage>
</organism>
<feature type="chain" id="PRO_5004671604" description="Transmembrane protein" evidence="3">
    <location>
        <begin position="22"/>
        <end position="704"/>
    </location>
</feature>
<keyword evidence="5" id="KW-1185">Reference proteome</keyword>